<sequence length="277" mass="29350">MKQVNNSWCIVWLAGLSLCGTAHSMTVKVTTVSGFDEMDSPIPGEPFVDFDLGTNSAVALWDGMSSHDHPGFPGFPGGTWPTAIAPNSGSSTAILEQVSAGSGGTGYPASSSLYFGGTALGDVDGGVVRVYDASPVDDLNTVIFQLQMGEVFSFDFFQGQMPTLSYSGESGTVESLDADFQSIFGDISSPGYGPYIDASVYTYGFQWDLSTVSEDITDFWITMNPVQHAQIYGMQLDQGDLVAHSSLLPTAVPEPATGLIYLSALLAGVALRRPRVH</sequence>
<dbReference type="Proteomes" id="UP001243717">
    <property type="component" value="Unassembled WGS sequence"/>
</dbReference>
<protein>
    <recommendedName>
        <fullName evidence="4">PEP-CTERM sorting domain-containing protein</fullName>
    </recommendedName>
</protein>
<accession>A0ABU1AMC8</accession>
<comment type="caution">
    <text evidence="2">The sequence shown here is derived from an EMBL/GenBank/DDBJ whole genome shotgun (WGS) entry which is preliminary data.</text>
</comment>
<keyword evidence="1" id="KW-0732">Signal</keyword>
<proteinExistence type="predicted"/>
<reference evidence="2 3" key="1">
    <citation type="submission" date="2023-04" db="EMBL/GenBank/DDBJ databases">
        <title>A novel bacteria isolated from coastal sediment.</title>
        <authorList>
            <person name="Liu X.-J."/>
            <person name="Du Z.-J."/>
        </authorList>
    </citation>
    <scope>NUCLEOTIDE SEQUENCE [LARGE SCALE GENOMIC DNA]</scope>
    <source>
        <strain evidence="2 3">SDUM461004</strain>
    </source>
</reference>
<evidence type="ECO:0008006" key="4">
    <source>
        <dbReference type="Google" id="ProtNLM"/>
    </source>
</evidence>
<dbReference type="RefSeq" id="WP_308986310.1">
    <property type="nucleotide sequence ID" value="NZ_JARXIC010000035.1"/>
</dbReference>
<evidence type="ECO:0000313" key="3">
    <source>
        <dbReference type="Proteomes" id="UP001243717"/>
    </source>
</evidence>
<feature type="chain" id="PRO_5047454146" description="PEP-CTERM sorting domain-containing protein" evidence="1">
    <location>
        <begin position="25"/>
        <end position="277"/>
    </location>
</feature>
<feature type="signal peptide" evidence="1">
    <location>
        <begin position="1"/>
        <end position="24"/>
    </location>
</feature>
<keyword evidence="3" id="KW-1185">Reference proteome</keyword>
<dbReference type="EMBL" id="JARXIC010000035">
    <property type="protein sequence ID" value="MDQ8195862.1"/>
    <property type="molecule type" value="Genomic_DNA"/>
</dbReference>
<evidence type="ECO:0000256" key="1">
    <source>
        <dbReference type="SAM" id="SignalP"/>
    </source>
</evidence>
<organism evidence="2 3">
    <name type="scientific">Thalassobacterium sedimentorum</name>
    <dbReference type="NCBI Taxonomy" id="3041258"/>
    <lineage>
        <taxon>Bacteria</taxon>
        <taxon>Pseudomonadati</taxon>
        <taxon>Verrucomicrobiota</taxon>
        <taxon>Opitutia</taxon>
        <taxon>Puniceicoccales</taxon>
        <taxon>Coraliomargaritaceae</taxon>
        <taxon>Thalassobacterium</taxon>
    </lineage>
</organism>
<name>A0ABU1AMC8_9BACT</name>
<gene>
    <name evidence="2" type="ORF">QEH59_15620</name>
</gene>
<evidence type="ECO:0000313" key="2">
    <source>
        <dbReference type="EMBL" id="MDQ8195862.1"/>
    </source>
</evidence>